<organism evidence="1 2">
    <name type="scientific">Penicillium cataractarum</name>
    <dbReference type="NCBI Taxonomy" id="2100454"/>
    <lineage>
        <taxon>Eukaryota</taxon>
        <taxon>Fungi</taxon>
        <taxon>Dikarya</taxon>
        <taxon>Ascomycota</taxon>
        <taxon>Pezizomycotina</taxon>
        <taxon>Eurotiomycetes</taxon>
        <taxon>Eurotiomycetidae</taxon>
        <taxon>Eurotiales</taxon>
        <taxon>Aspergillaceae</taxon>
        <taxon>Penicillium</taxon>
    </lineage>
</organism>
<dbReference type="RefSeq" id="XP_056559525.1">
    <property type="nucleotide sequence ID" value="XM_056697313.1"/>
</dbReference>
<evidence type="ECO:0000313" key="1">
    <source>
        <dbReference type="EMBL" id="KAJ5381954.1"/>
    </source>
</evidence>
<dbReference type="Proteomes" id="UP001147782">
    <property type="component" value="Unassembled WGS sequence"/>
</dbReference>
<protein>
    <submittedName>
        <fullName evidence="1">Uncharacterized protein</fullName>
    </submittedName>
</protein>
<accession>A0A9W9VIF7</accession>
<name>A0A9W9VIF7_9EURO</name>
<dbReference type="OrthoDB" id="3354680at2759"/>
<comment type="caution">
    <text evidence="1">The sequence shown here is derived from an EMBL/GenBank/DDBJ whole genome shotgun (WGS) entry which is preliminary data.</text>
</comment>
<keyword evidence="2" id="KW-1185">Reference proteome</keyword>
<dbReference type="AlphaFoldDB" id="A0A9W9VIF7"/>
<reference evidence="1" key="2">
    <citation type="journal article" date="2023" name="IMA Fungus">
        <title>Comparative genomic study of the Penicillium genus elucidates a diverse pangenome and 15 lateral gene transfer events.</title>
        <authorList>
            <person name="Petersen C."/>
            <person name="Sorensen T."/>
            <person name="Nielsen M.R."/>
            <person name="Sondergaard T.E."/>
            <person name="Sorensen J.L."/>
            <person name="Fitzpatrick D.A."/>
            <person name="Frisvad J.C."/>
            <person name="Nielsen K.L."/>
        </authorList>
    </citation>
    <scope>NUCLEOTIDE SEQUENCE</scope>
    <source>
        <strain evidence="1">IBT 29864</strain>
    </source>
</reference>
<proteinExistence type="predicted"/>
<gene>
    <name evidence="1" type="ORF">N7496_004382</name>
</gene>
<dbReference type="GeneID" id="81436490"/>
<dbReference type="EMBL" id="JAPZBS010000002">
    <property type="protein sequence ID" value="KAJ5381954.1"/>
    <property type="molecule type" value="Genomic_DNA"/>
</dbReference>
<evidence type="ECO:0000313" key="2">
    <source>
        <dbReference type="Proteomes" id="UP001147782"/>
    </source>
</evidence>
<reference evidence="1" key="1">
    <citation type="submission" date="2022-11" db="EMBL/GenBank/DDBJ databases">
        <authorList>
            <person name="Petersen C."/>
        </authorList>
    </citation>
    <scope>NUCLEOTIDE SEQUENCE</scope>
    <source>
        <strain evidence="1">IBT 29864</strain>
    </source>
</reference>
<sequence length="242" mass="27128">MSARPWSRMIPKKSFFDTLYNCNSVNYGRDGFLTSRSAELVNPRHHMVISDTVWQDFDAEILAGMNDSKILSSFTSGFFGGFVFGMEGVLLNAGAWRLLPVNFTNFSQDQQTSEIWKSSEVPENQLCDVGTKLFGTFQLLDKHISESLDSQFSYVDYGFGSDNYSFAGCHRFSVTRHQTTSDSVSEMEPSKAQIRISLEGFTCNPQTNKQAVAEIGKWFHALYARALFANGIQAVLQSQRSG</sequence>